<gene>
    <name evidence="7" type="ORF">C1O66_19370</name>
</gene>
<evidence type="ECO:0000256" key="1">
    <source>
        <dbReference type="ARBA" id="ARBA00004141"/>
    </source>
</evidence>
<feature type="transmembrane region" description="Helical" evidence="6">
    <location>
        <begin position="16"/>
        <end position="37"/>
    </location>
</feature>
<feature type="transmembrane region" description="Helical" evidence="6">
    <location>
        <begin position="103"/>
        <end position="121"/>
    </location>
</feature>
<dbReference type="Proteomes" id="UP000235916">
    <property type="component" value="Unassembled WGS sequence"/>
</dbReference>
<dbReference type="InterPro" id="IPR004752">
    <property type="entry name" value="AmpG_permease/AT-1"/>
</dbReference>
<sequence>MSPADTKNKARAPGTWVLSLYFLQGLPFFMVNLVSALMFKSLGVSNEDITRWTGLLGLAWVFKPLWSPLLELAPSKKWMVISFQALGAAALGLIALSLNLPSFFVICIALLAVAAIASASHDIVCDGLYIATLSGKQRAVWAGWLGTCFNGSKLFAMGGLVILAGTLEKSAGPVVAWATVFGIAAVTMAVLAAYHVWALPDTRSSVEAGGSIEVAGTLGDVIRSFFKLEGVWVAIAFIILFRAGEAQVQAMGPLFMKDARELGGLGMATTEVGLSYGTAGTLAFLAGSIASGYFTAWLGLRRAMIWLLLAMNLPNLAFYALAVSQTTNLWWISLAVSLETFGYGFGFVAVILFMMQFVAKSKYQTAHYAIATGFMALGYVIFKAISGDVQKLLGYQNFFLWVVLSAIPVFLMLKVLPIREDEAAEPTPEA</sequence>
<dbReference type="PANTHER" id="PTHR12778:SF10">
    <property type="entry name" value="MAJOR FACILITATOR SUPERFAMILY DOMAIN-CONTAINING PROTEIN 3"/>
    <property type="match status" value="1"/>
</dbReference>
<comment type="caution">
    <text evidence="7">The sequence shown here is derived from an EMBL/GenBank/DDBJ whole genome shotgun (WGS) entry which is preliminary data.</text>
</comment>
<reference evidence="7 8" key="1">
    <citation type="submission" date="2018-01" db="EMBL/GenBank/DDBJ databases">
        <title>Draft genome sequence of Paucibacter aquatile CR182 isolated from freshwater of the Nakdong River.</title>
        <authorList>
            <person name="Choi A."/>
            <person name="Chung E.J."/>
        </authorList>
    </citation>
    <scope>NUCLEOTIDE SEQUENCE [LARGE SCALE GENOMIC DNA]</scope>
    <source>
        <strain evidence="7 8">CR182</strain>
    </source>
</reference>
<feature type="transmembrane region" description="Helical" evidence="6">
    <location>
        <begin position="78"/>
        <end position="96"/>
    </location>
</feature>
<feature type="transmembrane region" description="Helical" evidence="6">
    <location>
        <begin position="366"/>
        <end position="386"/>
    </location>
</feature>
<evidence type="ECO:0000256" key="6">
    <source>
        <dbReference type="SAM" id="Phobius"/>
    </source>
</evidence>
<keyword evidence="8" id="KW-1185">Reference proteome</keyword>
<dbReference type="Gene3D" id="1.20.1250.20">
    <property type="entry name" value="MFS general substrate transporter like domains"/>
    <property type="match status" value="1"/>
</dbReference>
<dbReference type="OrthoDB" id="9787815at2"/>
<evidence type="ECO:0000313" key="7">
    <source>
        <dbReference type="EMBL" id="PND39848.1"/>
    </source>
</evidence>
<evidence type="ECO:0000256" key="3">
    <source>
        <dbReference type="ARBA" id="ARBA00022692"/>
    </source>
</evidence>
<dbReference type="EMBL" id="POSP01000003">
    <property type="protein sequence ID" value="PND39848.1"/>
    <property type="molecule type" value="Genomic_DNA"/>
</dbReference>
<accession>A0A2N8L2B1</accession>
<comment type="subcellular location">
    <subcellularLocation>
        <location evidence="1">Membrane</location>
        <topology evidence="1">Multi-pass membrane protein</topology>
    </subcellularLocation>
</comment>
<dbReference type="AlphaFoldDB" id="A0A2N8L2B1"/>
<name>A0A2N8L2B1_9BURK</name>
<dbReference type="SUPFAM" id="SSF103473">
    <property type="entry name" value="MFS general substrate transporter"/>
    <property type="match status" value="1"/>
</dbReference>
<feature type="transmembrane region" description="Helical" evidence="6">
    <location>
        <begin position="141"/>
        <end position="163"/>
    </location>
</feature>
<feature type="transmembrane region" description="Helical" evidence="6">
    <location>
        <begin position="329"/>
        <end position="354"/>
    </location>
</feature>
<organism evidence="7 8">
    <name type="scientific">Kinneretia aquatilis</name>
    <dbReference type="NCBI Taxonomy" id="2070761"/>
    <lineage>
        <taxon>Bacteria</taxon>
        <taxon>Pseudomonadati</taxon>
        <taxon>Pseudomonadota</taxon>
        <taxon>Betaproteobacteria</taxon>
        <taxon>Burkholderiales</taxon>
        <taxon>Sphaerotilaceae</taxon>
        <taxon>Roseateles</taxon>
    </lineage>
</organism>
<dbReference type="GO" id="GO:0022857">
    <property type="term" value="F:transmembrane transporter activity"/>
    <property type="evidence" value="ECO:0007669"/>
    <property type="project" value="InterPro"/>
</dbReference>
<dbReference type="Pfam" id="PF07690">
    <property type="entry name" value="MFS_1"/>
    <property type="match status" value="1"/>
</dbReference>
<feature type="transmembrane region" description="Helical" evidence="6">
    <location>
        <begin position="274"/>
        <end position="296"/>
    </location>
</feature>
<protein>
    <submittedName>
        <fullName evidence="7">MFS transporter</fullName>
    </submittedName>
</protein>
<keyword evidence="2" id="KW-0813">Transport</keyword>
<keyword evidence="5 6" id="KW-0472">Membrane</keyword>
<dbReference type="GO" id="GO:0016020">
    <property type="term" value="C:membrane"/>
    <property type="evidence" value="ECO:0007669"/>
    <property type="project" value="UniProtKB-SubCell"/>
</dbReference>
<evidence type="ECO:0000256" key="4">
    <source>
        <dbReference type="ARBA" id="ARBA00022989"/>
    </source>
</evidence>
<feature type="transmembrane region" description="Helical" evidence="6">
    <location>
        <begin position="398"/>
        <end position="416"/>
    </location>
</feature>
<proteinExistence type="predicted"/>
<dbReference type="PANTHER" id="PTHR12778">
    <property type="entry name" value="SOLUTE CARRIER FAMILY 33 ACETYL-COA TRANSPORTER -RELATED"/>
    <property type="match status" value="1"/>
</dbReference>
<evidence type="ECO:0000313" key="8">
    <source>
        <dbReference type="Proteomes" id="UP000235916"/>
    </source>
</evidence>
<feature type="transmembrane region" description="Helical" evidence="6">
    <location>
        <begin position="303"/>
        <end position="323"/>
    </location>
</feature>
<dbReference type="InterPro" id="IPR036259">
    <property type="entry name" value="MFS_trans_sf"/>
</dbReference>
<feature type="transmembrane region" description="Helical" evidence="6">
    <location>
        <begin position="175"/>
        <end position="197"/>
    </location>
</feature>
<evidence type="ECO:0000256" key="5">
    <source>
        <dbReference type="ARBA" id="ARBA00023136"/>
    </source>
</evidence>
<keyword evidence="3 6" id="KW-0812">Transmembrane</keyword>
<evidence type="ECO:0000256" key="2">
    <source>
        <dbReference type="ARBA" id="ARBA00022448"/>
    </source>
</evidence>
<dbReference type="InterPro" id="IPR011701">
    <property type="entry name" value="MFS"/>
</dbReference>
<keyword evidence="4 6" id="KW-1133">Transmembrane helix</keyword>